<dbReference type="Proteomes" id="UP000789366">
    <property type="component" value="Unassembled WGS sequence"/>
</dbReference>
<reference evidence="1" key="1">
    <citation type="submission" date="2021-06" db="EMBL/GenBank/DDBJ databases">
        <authorList>
            <person name="Kallberg Y."/>
            <person name="Tangrot J."/>
            <person name="Rosling A."/>
        </authorList>
    </citation>
    <scope>NUCLEOTIDE SEQUENCE</scope>
    <source>
        <strain evidence="1">28 12/20/2015</strain>
    </source>
</reference>
<sequence length="157" mass="17888">MAQALATRKRNREQATFESSTGKTNQTHISSLKKKKLKAMSKGKELAETSLLDLESVSTLAQSWAETMKIESRLELLHALSHARPNVQDNEKNSMANNIEGSRKTIVENDTEREEILNKMIEAKNKRNEMKEEELMIDIKTINEITDMNIKAQSTEK</sequence>
<evidence type="ECO:0000313" key="1">
    <source>
        <dbReference type="EMBL" id="CAG8721930.1"/>
    </source>
</evidence>
<dbReference type="EMBL" id="CAJVPW010029689">
    <property type="protein sequence ID" value="CAG8721930.1"/>
    <property type="molecule type" value="Genomic_DNA"/>
</dbReference>
<evidence type="ECO:0000313" key="2">
    <source>
        <dbReference type="Proteomes" id="UP000789366"/>
    </source>
</evidence>
<organism evidence="1 2">
    <name type="scientific">Cetraspora pellucida</name>
    <dbReference type="NCBI Taxonomy" id="1433469"/>
    <lineage>
        <taxon>Eukaryota</taxon>
        <taxon>Fungi</taxon>
        <taxon>Fungi incertae sedis</taxon>
        <taxon>Mucoromycota</taxon>
        <taxon>Glomeromycotina</taxon>
        <taxon>Glomeromycetes</taxon>
        <taxon>Diversisporales</taxon>
        <taxon>Gigasporaceae</taxon>
        <taxon>Cetraspora</taxon>
    </lineage>
</organism>
<comment type="caution">
    <text evidence="1">The sequence shown here is derived from an EMBL/GenBank/DDBJ whole genome shotgun (WGS) entry which is preliminary data.</text>
</comment>
<name>A0ACA9PT23_9GLOM</name>
<gene>
    <name evidence="1" type="ORF">SPELUC_LOCUS12501</name>
</gene>
<proteinExistence type="predicted"/>
<keyword evidence="2" id="KW-1185">Reference proteome</keyword>
<protein>
    <submittedName>
        <fullName evidence="1">12809_t:CDS:1</fullName>
    </submittedName>
</protein>
<accession>A0ACA9PT23</accession>